<evidence type="ECO:0000313" key="2">
    <source>
        <dbReference type="Proteomes" id="UP000722121"/>
    </source>
</evidence>
<reference evidence="1 2" key="1">
    <citation type="submission" date="2021-02" db="EMBL/GenBank/DDBJ databases">
        <title>Activity-based single-cell genomes from oceanic crustal fluid captures similar information to metagenomic and metatranscriptomic surveys with orders of magnitude less sampling.</title>
        <authorList>
            <person name="D'Angelo T.S."/>
            <person name="Orcutt B.N."/>
        </authorList>
    </citation>
    <scope>NUCLEOTIDE SEQUENCE [LARGE SCALE GENOMIC DNA]</scope>
    <source>
        <strain evidence="1">AH-315-G07</strain>
    </source>
</reference>
<organism evidence="1 2">
    <name type="scientific">Simkania negevensis</name>
    <dbReference type="NCBI Taxonomy" id="83561"/>
    <lineage>
        <taxon>Bacteria</taxon>
        <taxon>Pseudomonadati</taxon>
        <taxon>Chlamydiota</taxon>
        <taxon>Chlamydiia</taxon>
        <taxon>Parachlamydiales</taxon>
        <taxon>Simkaniaceae</taxon>
        <taxon>Simkania</taxon>
    </lineage>
</organism>
<name>A0ABS3AQQ4_9BACT</name>
<gene>
    <name evidence="1" type="ORF">JYU14_03185</name>
</gene>
<comment type="caution">
    <text evidence="1">The sequence shown here is derived from an EMBL/GenBank/DDBJ whole genome shotgun (WGS) entry which is preliminary data.</text>
</comment>
<dbReference type="EMBL" id="JAFITR010000059">
    <property type="protein sequence ID" value="MBN4067067.1"/>
    <property type="molecule type" value="Genomic_DNA"/>
</dbReference>
<sequence length="256" mass="28722">MSYGTISRTANLSTPGPYPEIIDNNDSRYEEAAAESRCLLISRDVEQLIKNMGIRNDLAIVRASCAEFCQSKGTNKFRGGAATISVEPDLFTRDQDVVDWLVTRQLIVIKNNDLFKVELVRAISASALAIFNLYNESSSYNLFYNMLLTMAVQFVAGAAFSLRREIVTDAFAIKNASDETLQGGERFLLAFRNCCLGEVSQEKRIAFCLKHSWVDYTGVIVTRRIAQVQAELARRRVPNDPGKEHKIKRLEKVLIG</sequence>
<protein>
    <submittedName>
        <fullName evidence="1">Uncharacterized protein</fullName>
    </submittedName>
</protein>
<proteinExistence type="predicted"/>
<dbReference type="Proteomes" id="UP000722121">
    <property type="component" value="Unassembled WGS sequence"/>
</dbReference>
<evidence type="ECO:0000313" key="1">
    <source>
        <dbReference type="EMBL" id="MBN4067067.1"/>
    </source>
</evidence>
<accession>A0ABS3AQQ4</accession>
<keyword evidence="2" id="KW-1185">Reference proteome</keyword>